<dbReference type="PANTHER" id="PTHR24006">
    <property type="entry name" value="UBIQUITIN CARBOXYL-TERMINAL HYDROLASE"/>
    <property type="match status" value="1"/>
</dbReference>
<accession>A0AAE1GR28</accession>
<comment type="caution">
    <text evidence="3">The sequence shown here is derived from an EMBL/GenBank/DDBJ whole genome shotgun (WGS) entry which is preliminary data.</text>
</comment>
<gene>
    <name evidence="3" type="ORF">KUF71_018232</name>
</gene>
<dbReference type="InterPro" id="IPR050164">
    <property type="entry name" value="Peptidase_C19"/>
</dbReference>
<evidence type="ECO:0000259" key="2">
    <source>
        <dbReference type="PROSITE" id="PS50235"/>
    </source>
</evidence>
<organism evidence="3 4">
    <name type="scientific">Frankliniella fusca</name>
    <dbReference type="NCBI Taxonomy" id="407009"/>
    <lineage>
        <taxon>Eukaryota</taxon>
        <taxon>Metazoa</taxon>
        <taxon>Ecdysozoa</taxon>
        <taxon>Arthropoda</taxon>
        <taxon>Hexapoda</taxon>
        <taxon>Insecta</taxon>
        <taxon>Pterygota</taxon>
        <taxon>Neoptera</taxon>
        <taxon>Paraneoptera</taxon>
        <taxon>Thysanoptera</taxon>
        <taxon>Terebrantia</taxon>
        <taxon>Thripoidea</taxon>
        <taxon>Thripidae</taxon>
        <taxon>Frankliniella</taxon>
    </lineage>
</organism>
<evidence type="ECO:0000256" key="1">
    <source>
        <dbReference type="ARBA" id="ARBA00009085"/>
    </source>
</evidence>
<sequence>MDPFFYSPLGKGHLNKPPGIMNIGNICYVSSVLQCMLSVDILRDSLCQAVWSTDSNLPLLNALESFFVGIVVCCKESCYPCDIIVDILKEKWAQYRPYEQEDCCLFLEYILNAVHEETLVCKFANKVVPFKIVLNCGVQKKSYQIPYVHCAPQVGESSNLKWLGFHLS</sequence>
<reference evidence="3" key="1">
    <citation type="submission" date="2021-07" db="EMBL/GenBank/DDBJ databases">
        <authorList>
            <person name="Catto M.A."/>
            <person name="Jacobson A."/>
            <person name="Kennedy G."/>
            <person name="Labadie P."/>
            <person name="Hunt B.G."/>
            <person name="Srinivasan R."/>
        </authorList>
    </citation>
    <scope>NUCLEOTIDE SEQUENCE</scope>
    <source>
        <strain evidence="3">PL_HMW_Pooled</strain>
        <tissue evidence="3">Head</tissue>
    </source>
</reference>
<keyword evidence="3" id="KW-0378">Hydrolase</keyword>
<protein>
    <submittedName>
        <fullName evidence="3">Ubiquitin carboxyl-terminal hydrolase 38</fullName>
    </submittedName>
</protein>
<dbReference type="EMBL" id="JAHWGI010000010">
    <property type="protein sequence ID" value="KAK3907403.1"/>
    <property type="molecule type" value="Genomic_DNA"/>
</dbReference>
<dbReference type="GO" id="GO:0016579">
    <property type="term" value="P:protein deubiquitination"/>
    <property type="evidence" value="ECO:0007669"/>
    <property type="project" value="InterPro"/>
</dbReference>
<dbReference type="AlphaFoldDB" id="A0AAE1GR28"/>
<dbReference type="GO" id="GO:0004843">
    <property type="term" value="F:cysteine-type deubiquitinase activity"/>
    <property type="evidence" value="ECO:0007669"/>
    <property type="project" value="InterPro"/>
</dbReference>
<evidence type="ECO:0000313" key="4">
    <source>
        <dbReference type="Proteomes" id="UP001219518"/>
    </source>
</evidence>
<evidence type="ECO:0000313" key="3">
    <source>
        <dbReference type="EMBL" id="KAK3907403.1"/>
    </source>
</evidence>
<dbReference type="Gene3D" id="3.90.70.10">
    <property type="entry name" value="Cysteine proteinases"/>
    <property type="match status" value="1"/>
</dbReference>
<comment type="similarity">
    <text evidence="1">Belongs to the peptidase C19 family.</text>
</comment>
<dbReference type="GO" id="GO:0005634">
    <property type="term" value="C:nucleus"/>
    <property type="evidence" value="ECO:0007669"/>
    <property type="project" value="TreeGrafter"/>
</dbReference>
<dbReference type="SUPFAM" id="SSF54001">
    <property type="entry name" value="Cysteine proteinases"/>
    <property type="match status" value="1"/>
</dbReference>
<dbReference type="Pfam" id="PF00443">
    <property type="entry name" value="UCH"/>
    <property type="match status" value="1"/>
</dbReference>
<proteinExistence type="inferred from homology"/>
<dbReference type="PROSITE" id="PS50235">
    <property type="entry name" value="USP_3"/>
    <property type="match status" value="1"/>
</dbReference>
<dbReference type="InterPro" id="IPR028889">
    <property type="entry name" value="USP"/>
</dbReference>
<keyword evidence="4" id="KW-1185">Reference proteome</keyword>
<dbReference type="InterPro" id="IPR038765">
    <property type="entry name" value="Papain-like_cys_pep_sf"/>
</dbReference>
<name>A0AAE1GR28_9NEOP</name>
<dbReference type="GO" id="GO:0005829">
    <property type="term" value="C:cytosol"/>
    <property type="evidence" value="ECO:0007669"/>
    <property type="project" value="TreeGrafter"/>
</dbReference>
<feature type="domain" description="USP" evidence="2">
    <location>
        <begin position="18"/>
        <end position="168"/>
    </location>
</feature>
<dbReference type="InterPro" id="IPR001394">
    <property type="entry name" value="Peptidase_C19_UCH"/>
</dbReference>
<reference evidence="3" key="2">
    <citation type="journal article" date="2023" name="BMC Genomics">
        <title>Pest status, molecular evolution, and epigenetic factors derived from the genome assembly of Frankliniella fusca, a thysanopteran phytovirus vector.</title>
        <authorList>
            <person name="Catto M.A."/>
            <person name="Labadie P.E."/>
            <person name="Jacobson A.L."/>
            <person name="Kennedy G.G."/>
            <person name="Srinivasan R."/>
            <person name="Hunt B.G."/>
        </authorList>
    </citation>
    <scope>NUCLEOTIDE SEQUENCE</scope>
    <source>
        <strain evidence="3">PL_HMW_Pooled</strain>
    </source>
</reference>
<dbReference type="InterPro" id="IPR018200">
    <property type="entry name" value="USP_CS"/>
</dbReference>
<dbReference type="PROSITE" id="PS00972">
    <property type="entry name" value="USP_1"/>
    <property type="match status" value="1"/>
</dbReference>
<dbReference type="Proteomes" id="UP001219518">
    <property type="component" value="Unassembled WGS sequence"/>
</dbReference>